<dbReference type="OrthoDB" id="372421at2759"/>
<evidence type="ECO:0000256" key="7">
    <source>
        <dbReference type="ARBA" id="ARBA00022884"/>
    </source>
</evidence>
<protein>
    <recommendedName>
        <fullName evidence="8">DIS3-like exonuclease 2</fullName>
        <ecNumber evidence="8">3.1.13.-</ecNumber>
    </recommendedName>
</protein>
<dbReference type="Pfam" id="PF17849">
    <property type="entry name" value="OB_Dis3"/>
    <property type="match status" value="1"/>
</dbReference>
<reference evidence="11" key="2">
    <citation type="submission" date="2020-11" db="EMBL/GenBank/DDBJ databases">
        <authorList>
            <person name="Cecchin M."/>
            <person name="Marcolungo L."/>
            <person name="Rossato M."/>
            <person name="Girolomoni L."/>
            <person name="Cosentino E."/>
            <person name="Cuine S."/>
            <person name="Li-Beisson Y."/>
            <person name="Delledonne M."/>
            <person name="Ballottari M."/>
        </authorList>
    </citation>
    <scope>NUCLEOTIDE SEQUENCE</scope>
    <source>
        <strain evidence="11">211/11P</strain>
        <tissue evidence="11">Whole cell</tissue>
    </source>
</reference>
<dbReference type="InterPro" id="IPR041505">
    <property type="entry name" value="Dis3_CSD2"/>
</dbReference>
<evidence type="ECO:0000256" key="2">
    <source>
        <dbReference type="ARBA" id="ARBA00022722"/>
    </source>
</evidence>
<evidence type="ECO:0000256" key="5">
    <source>
        <dbReference type="ARBA" id="ARBA00022839"/>
    </source>
</evidence>
<dbReference type="InterPro" id="IPR028591">
    <property type="entry name" value="DIS3L2"/>
</dbReference>
<dbReference type="InterPro" id="IPR001900">
    <property type="entry name" value="RNase_II/R"/>
</dbReference>
<dbReference type="PANTHER" id="PTHR23355">
    <property type="entry name" value="RIBONUCLEASE"/>
    <property type="match status" value="1"/>
</dbReference>
<feature type="region of interest" description="Disordered" evidence="9">
    <location>
        <begin position="125"/>
        <end position="146"/>
    </location>
</feature>
<dbReference type="SUPFAM" id="SSF50249">
    <property type="entry name" value="Nucleic acid-binding proteins"/>
    <property type="match status" value="3"/>
</dbReference>
<accession>A0A9D4TGU0</accession>
<dbReference type="InterPro" id="IPR012340">
    <property type="entry name" value="NA-bd_OB-fold"/>
</dbReference>
<dbReference type="EMBL" id="SIDB01000012">
    <property type="protein sequence ID" value="KAI3425159.1"/>
    <property type="molecule type" value="Genomic_DNA"/>
</dbReference>
<feature type="region of interest" description="Disordered" evidence="9">
    <location>
        <begin position="525"/>
        <end position="551"/>
    </location>
</feature>
<evidence type="ECO:0000256" key="3">
    <source>
        <dbReference type="ARBA" id="ARBA00022723"/>
    </source>
</evidence>
<feature type="region of interest" description="Disordered" evidence="9">
    <location>
        <begin position="415"/>
        <end position="478"/>
    </location>
</feature>
<keyword evidence="1 8" id="KW-0963">Cytoplasm</keyword>
<evidence type="ECO:0000313" key="12">
    <source>
        <dbReference type="Proteomes" id="UP001055712"/>
    </source>
</evidence>
<dbReference type="EC" id="3.1.13.-" evidence="8"/>
<feature type="compositionally biased region" description="Gly residues" evidence="9">
    <location>
        <begin position="249"/>
        <end position="260"/>
    </location>
</feature>
<keyword evidence="7 8" id="KW-0694">RNA-binding</keyword>
<dbReference type="GO" id="GO:0046872">
    <property type="term" value="F:metal ion binding"/>
    <property type="evidence" value="ECO:0007669"/>
    <property type="project" value="UniProtKB-KW"/>
</dbReference>
<keyword evidence="4 8" id="KW-0378">Hydrolase</keyword>
<gene>
    <name evidence="11" type="ORF">D9Q98_008930</name>
</gene>
<dbReference type="SMART" id="SM00955">
    <property type="entry name" value="RNB"/>
    <property type="match status" value="1"/>
</dbReference>
<keyword evidence="6 8" id="KW-0460">Magnesium</keyword>
<dbReference type="Gene3D" id="2.40.50.700">
    <property type="match status" value="1"/>
</dbReference>
<feature type="region of interest" description="Disordered" evidence="9">
    <location>
        <begin position="164"/>
        <end position="338"/>
    </location>
</feature>
<comment type="subcellular location">
    <subcellularLocation>
        <location evidence="8">Cytoplasm</location>
    </subcellularLocation>
    <subcellularLocation>
        <location evidence="8">Cytoplasm</location>
        <location evidence="8">P-body</location>
    </subcellularLocation>
</comment>
<feature type="compositionally biased region" description="Pro residues" evidence="9">
    <location>
        <begin position="1"/>
        <end position="11"/>
    </location>
</feature>
<comment type="similarity">
    <text evidence="8">Belongs to the RNR ribonuclease family. DIS3L2 subfamily.</text>
</comment>
<evidence type="ECO:0000256" key="1">
    <source>
        <dbReference type="ARBA" id="ARBA00022490"/>
    </source>
</evidence>
<feature type="compositionally biased region" description="Gly residues" evidence="9">
    <location>
        <begin position="312"/>
        <end position="327"/>
    </location>
</feature>
<keyword evidence="12" id="KW-1185">Reference proteome</keyword>
<feature type="region of interest" description="Disordered" evidence="9">
    <location>
        <begin position="583"/>
        <end position="637"/>
    </location>
</feature>
<name>A0A9D4TGU0_CHLVU</name>
<feature type="domain" description="RNB" evidence="10">
    <location>
        <begin position="853"/>
        <end position="1203"/>
    </location>
</feature>
<dbReference type="InterPro" id="IPR050180">
    <property type="entry name" value="RNR_Ribonuclease"/>
</dbReference>
<comment type="caution">
    <text evidence="11">The sequence shown here is derived from an EMBL/GenBank/DDBJ whole genome shotgun (WGS) entry which is preliminary data.</text>
</comment>
<dbReference type="Pfam" id="PF17216">
    <property type="entry name" value="Rrp44_CSD1"/>
    <property type="match status" value="1"/>
</dbReference>
<feature type="compositionally biased region" description="Acidic residues" evidence="9">
    <location>
        <begin position="627"/>
        <end position="636"/>
    </location>
</feature>
<feature type="compositionally biased region" description="Low complexity" evidence="9">
    <location>
        <begin position="451"/>
        <end position="460"/>
    </location>
</feature>
<dbReference type="PANTHER" id="PTHR23355:SF9">
    <property type="entry name" value="DIS3-LIKE EXONUCLEASE 2"/>
    <property type="match status" value="1"/>
</dbReference>
<feature type="compositionally biased region" description="Polar residues" evidence="9">
    <location>
        <begin position="427"/>
        <end position="443"/>
    </location>
</feature>
<evidence type="ECO:0000256" key="9">
    <source>
        <dbReference type="SAM" id="MobiDB-lite"/>
    </source>
</evidence>
<feature type="binding site" evidence="8">
    <location>
        <position position="874"/>
    </location>
    <ligand>
        <name>Mg(2+)</name>
        <dbReference type="ChEBI" id="CHEBI:18420"/>
    </ligand>
</feature>
<dbReference type="GO" id="GO:0000175">
    <property type="term" value="F:3'-5'-RNA exonuclease activity"/>
    <property type="evidence" value="ECO:0007669"/>
    <property type="project" value="UniProtKB-UniRule"/>
</dbReference>
<comment type="cofactor">
    <cofactor evidence="8">
        <name>Mg(2+)</name>
        <dbReference type="ChEBI" id="CHEBI:18420"/>
    </cofactor>
    <cofactor evidence="8">
        <name>Mn(2+)</name>
        <dbReference type="ChEBI" id="CHEBI:29035"/>
    </cofactor>
</comment>
<keyword evidence="8" id="KW-0464">Manganese</keyword>
<feature type="region of interest" description="Disordered" evidence="9">
    <location>
        <begin position="1"/>
        <end position="90"/>
    </location>
</feature>
<comment type="function">
    <text evidence="8">3'-5'-exoribonuclease that specifically recognizes RNAs polyuridylated at their 3' end and mediates their degradation. Component of an exosome-independent RNA degradation pathway that mediates degradation of cytoplasmic mRNAs that have been deadenylated and subsequently uridylated at their 3'.</text>
</comment>
<dbReference type="Gene3D" id="2.40.50.690">
    <property type="match status" value="1"/>
</dbReference>
<feature type="compositionally biased region" description="Gly residues" evidence="9">
    <location>
        <begin position="291"/>
        <end position="303"/>
    </location>
</feature>
<evidence type="ECO:0000256" key="4">
    <source>
        <dbReference type="ARBA" id="ARBA00022801"/>
    </source>
</evidence>
<feature type="compositionally biased region" description="Low complexity" evidence="9">
    <location>
        <begin position="583"/>
        <end position="606"/>
    </location>
</feature>
<feature type="region of interest" description="Disordered" evidence="9">
    <location>
        <begin position="1387"/>
        <end position="1433"/>
    </location>
</feature>
<evidence type="ECO:0000313" key="11">
    <source>
        <dbReference type="EMBL" id="KAI3425159.1"/>
    </source>
</evidence>
<dbReference type="Pfam" id="PF00773">
    <property type="entry name" value="RNB"/>
    <property type="match status" value="1"/>
</dbReference>
<feature type="compositionally biased region" description="Low complexity" evidence="9">
    <location>
        <begin position="261"/>
        <end position="290"/>
    </location>
</feature>
<dbReference type="HAMAP" id="MF_03045">
    <property type="entry name" value="DIS3L2"/>
    <property type="match status" value="1"/>
</dbReference>
<dbReference type="Proteomes" id="UP001055712">
    <property type="component" value="Unassembled WGS sequence"/>
</dbReference>
<proteinExistence type="inferred from homology"/>
<dbReference type="GO" id="GO:0003723">
    <property type="term" value="F:RNA binding"/>
    <property type="evidence" value="ECO:0007669"/>
    <property type="project" value="UniProtKB-KW"/>
</dbReference>
<organism evidence="11 12">
    <name type="scientific">Chlorella vulgaris</name>
    <name type="common">Green alga</name>
    <dbReference type="NCBI Taxonomy" id="3077"/>
    <lineage>
        <taxon>Eukaryota</taxon>
        <taxon>Viridiplantae</taxon>
        <taxon>Chlorophyta</taxon>
        <taxon>core chlorophytes</taxon>
        <taxon>Trebouxiophyceae</taxon>
        <taxon>Chlorellales</taxon>
        <taxon>Chlorellaceae</taxon>
        <taxon>Chlorella clade</taxon>
        <taxon>Chlorella</taxon>
    </lineage>
</organism>
<sequence>MAPPPPPPPGLAPRRPQPNQNTTPEGDRGSEPRPYWRNKSRSDESRTPPPPPGPRHGAPSPYFAGQPSPQPGHGGEHHSSGVAAAAPGRGSGDFGPAYNYSSGAAAYTPPPPPVQLPQQYAPLLSHQLPLPPGSAGQGHPSYAPSAAGYSAPPLAALWLHNPAAQQGHSGHGGGGPPAGPAGACWPGNGQPSHGYGSPGPALFSPDPLPPQLMPTGVPGRSFPGFGHAYGTPAAGYTPPPPPPSSNRGAGRGGGGRGGQSGALATPNSAPRGQYQQQQQRYSSGTATPGSYGSGGGGSQGNGSYGTPPRFGSGFGSSGGGGSGGGTPSGSARKPGRRSAYFEEHLPSSLLQQGLKGGMLFRAAFRTNAADRTQGYCTVPGLPTDVNIRGLKQQNRAVEGDEVAIRILPPSQWYQLSSSKQAAGRSPGQASTPGSGATGTNARNGGSAVKSQQQQQQQQQQLGVGSPSPPSAGARGNNVVPLPSRLAAAAHGGGAGHHRRPLGDLVASPALLPSASGGELGVAAGLGGDYDSSSESGSLSADSSEGGGGAVERDQEAMLAVEEEHVEGLHLDTDIAALLAADSTSTAGSPSSPAGAAVTPTSAAVGSKPEAAPTSQPAAVQQRAGQQGEEEGEEDGPESMADFLVREMQQVTVQDAVPQQRSFAGTGQVSPVPQAFSDPRLPCWYPVGTEPGSAQAYIAEQLKQLEGWRATGEVVAVLEPSRRRESVVGVLKQDGERDTGTVFLHPCDTRLPRMMVPTTTLPPALREVLRAEAQTAELAARTLVNARVTAWDAGYPFPLAQVRSSLGQAGDLASETAALLSMEQVVDDDQFSPEVLACLPPTPWSISDEEVGRRRDFRHQRVFSIDPPTARDLDDALSVEDLPGGGYRVGVHIADVSHFVLPGTALDREAQDRSTSVYLVDRVIPMLPRLLCEELCSLNPGVDRLAFSVVWDMSADGDILSTWAGRSVICTCGKLAYPHVQSMIEGRYTALEGQQPPCELSGGHTWPEVVKDSLTLNNIARSLRQRRFDGGALRLDNTRLYFKLDAEGNPCDYGVYEQREANQLVEEFMLLANMTTARMVAEAFPDRALLRCHPPPNMHKMAELAASAAELGFTLDTSGAGPLQRTLTALRESPSVDPGTLEVITLLATKPMQNARYFCTGETPDESFWRHFALAVTHYTHFTSPIRRYPDIVVHRLMAALLDQSAGSSAEQRAQRHGLAGTREVGIVATHANERKAGAKNVQDGSLRLYLCVMLHRQPLVCDAVIMQLGGSRFFDAYIPALGCDVRIHTATLLRGGEAAIRTGWRPEEKTLELRHSVADPGQRGEDCDPDYSDITNLAALRNLGSICAIDLPLTLHVLSHIPIVVSSRRSPISGSPTNVIAKLWLTPTPSASSGEHNAAAPQPQAQQGQQQQLQQEPAGLRLAMAQGIQESFD</sequence>
<reference evidence="11" key="1">
    <citation type="journal article" date="2019" name="Plant J.">
        <title>Chlorella vulgaris genome assembly and annotation reveals the molecular basis for metabolic acclimation to high light conditions.</title>
        <authorList>
            <person name="Cecchin M."/>
            <person name="Marcolungo L."/>
            <person name="Rossato M."/>
            <person name="Girolomoni L."/>
            <person name="Cosentino E."/>
            <person name="Cuine S."/>
            <person name="Li-Beisson Y."/>
            <person name="Delledonne M."/>
            <person name="Ballottari M."/>
        </authorList>
    </citation>
    <scope>NUCLEOTIDE SEQUENCE</scope>
    <source>
        <strain evidence="11">211/11P</strain>
    </source>
</reference>
<dbReference type="PROSITE" id="PS01175">
    <property type="entry name" value="RIBONUCLEASE_II"/>
    <property type="match status" value="1"/>
</dbReference>
<feature type="site" description="Important for catalytic activity" evidence="8">
    <location>
        <position position="873"/>
    </location>
</feature>
<dbReference type="GO" id="GO:0000932">
    <property type="term" value="C:P-body"/>
    <property type="evidence" value="ECO:0007669"/>
    <property type="project" value="UniProtKB-SubCell"/>
</dbReference>
<dbReference type="InterPro" id="IPR022966">
    <property type="entry name" value="RNase_II/R_CS"/>
</dbReference>
<dbReference type="InterPro" id="IPR033771">
    <property type="entry name" value="Rrp44_CSD1"/>
</dbReference>
<evidence type="ECO:0000259" key="10">
    <source>
        <dbReference type="SMART" id="SM00955"/>
    </source>
</evidence>
<feature type="compositionally biased region" description="Low complexity" evidence="9">
    <location>
        <begin position="1398"/>
        <end position="1420"/>
    </location>
</feature>
<keyword evidence="5 8" id="KW-0269">Exonuclease</keyword>
<evidence type="ECO:0000256" key="8">
    <source>
        <dbReference type="HAMAP-Rule" id="MF_03045"/>
    </source>
</evidence>
<keyword evidence="2 8" id="KW-0540">Nuclease</keyword>
<evidence type="ECO:0000256" key="6">
    <source>
        <dbReference type="ARBA" id="ARBA00022842"/>
    </source>
</evidence>
<dbReference type="GO" id="GO:0000956">
    <property type="term" value="P:nuclear-transcribed mRNA catabolic process"/>
    <property type="evidence" value="ECO:0007669"/>
    <property type="project" value="UniProtKB-UniRule"/>
</dbReference>
<feature type="compositionally biased region" description="Low complexity" evidence="9">
    <location>
        <begin position="180"/>
        <end position="189"/>
    </location>
</feature>
<keyword evidence="3 8" id="KW-0479">Metal-binding</keyword>
<feature type="compositionally biased region" description="Low complexity" evidence="9">
    <location>
        <begin position="528"/>
        <end position="543"/>
    </location>
</feature>
<dbReference type="GO" id="GO:1990074">
    <property type="term" value="P:polyuridylation-dependent mRNA catabolic process"/>
    <property type="evidence" value="ECO:0007669"/>
    <property type="project" value="UniProtKB-UniRule"/>
</dbReference>
<feature type="binding site" evidence="8">
    <location>
        <position position="865"/>
    </location>
    <ligand>
        <name>Mg(2+)</name>
        <dbReference type="ChEBI" id="CHEBI:18420"/>
    </ligand>
</feature>